<comment type="similarity">
    <text evidence="2">Belongs to the ARR family. Type-B subfamily.</text>
</comment>
<dbReference type="PANTHER" id="PTHR43874:SF123">
    <property type="entry name" value="TWO-COMPONENT RESPONSE REGULATOR ARR14"/>
    <property type="match status" value="1"/>
</dbReference>
<sequence>MQIEQAASFPYRKPPTESTSAHFPDKNTVTEPLRDDSREKFYERYIQKREGKLREEWGSKRAEKEAKMKANEGQIFRHPIDLLQSEDEEDLSEFAKQIPIGHDRNYASIIQTMEKMIMENDLYMEDLLELSLEALGTSTTGNGSSCKGEVVVPDQFPAGLRVLVVDDDITCLKILEQMLRRCMYHVTTCSQATVALNLLREKKGCFDVVLSDVHMPDMDGFRLLELVGLEMDLPVIMMSADGSTSAVMRGISHGACDYLIKPIREEELKNIWQHVVRKKWNENKEHEHSGSLDDNDRHKRGSDDAEYASSINEGAEGFLKTQKKRRDAKEEDDGELENDDPSAAKKPRVVWSVELHQQFVSAVNQLGIDKAVPKRILELMNVPGLTRENVASHLQKFRLYLKRLSGVAQQQGGIPTSYCGPVEQNAKLGSLGRFDIQALAASGQIPPQTLAALHAELLGRPTGNLPLMRCPSNISKQFPQTVITAEDVHSGLGAWPSNALSAVGPSSNLGGLVAQSGNILTGMLHHQPQQPRQQQQQKQKQSMLQEPSRSINVQPSCLVVPSQSSASFLAGKSPAAVNQNCSFNRSSAIDYSLLSPQSNNSSSGVGQLSNGNLKMTSVLNGYAGPASISQSVSSCSMNADNGGDRQLQNSALASSAPRQLPGLAPNMCNIQGSYSTKSGQVLDQGPLRNLGFVGKGTSIPSRFAVDEPESPMSNLNYGKIYGENYGSKVKQEPSMDFIENAKVGIPILQNLSPNDLMSVFSE</sequence>
<dbReference type="GO" id="GO:0000160">
    <property type="term" value="P:phosphorelay signal transduction system"/>
    <property type="evidence" value="ECO:0007669"/>
    <property type="project" value="UniProtKB-KW"/>
</dbReference>
<evidence type="ECO:0000256" key="4">
    <source>
        <dbReference type="ARBA" id="ARBA00022864"/>
    </source>
</evidence>
<dbReference type="InterPro" id="IPR017930">
    <property type="entry name" value="Myb_dom"/>
</dbReference>
<dbReference type="GO" id="GO:0009736">
    <property type="term" value="P:cytokinin-activated signaling pathway"/>
    <property type="evidence" value="ECO:0007669"/>
    <property type="project" value="UniProtKB-KW"/>
</dbReference>
<evidence type="ECO:0000259" key="13">
    <source>
        <dbReference type="PROSITE" id="PS50110"/>
    </source>
</evidence>
<dbReference type="InterPro" id="IPR009057">
    <property type="entry name" value="Homeodomain-like_sf"/>
</dbReference>
<feature type="region of interest" description="Disordered" evidence="12">
    <location>
        <begin position="283"/>
        <end position="343"/>
    </location>
</feature>
<dbReference type="GO" id="GO:0003677">
    <property type="term" value="F:DNA binding"/>
    <property type="evidence" value="ECO:0007669"/>
    <property type="project" value="UniProtKB-KW"/>
</dbReference>
<dbReference type="PROSITE" id="PS51294">
    <property type="entry name" value="HTH_MYB"/>
    <property type="match status" value="1"/>
</dbReference>
<keyword evidence="16" id="KW-1185">Reference proteome</keyword>
<feature type="modified residue" description="4-aspartylphosphate" evidence="11">
    <location>
        <position position="212"/>
    </location>
</feature>
<feature type="compositionally biased region" description="Acidic residues" evidence="12">
    <location>
        <begin position="330"/>
        <end position="340"/>
    </location>
</feature>
<reference evidence="15 16" key="1">
    <citation type="journal article" date="2018" name="Proc. Natl. Acad. Sci. U.S.A.">
        <title>Draft genome sequence of Camellia sinensis var. sinensis provides insights into the evolution of the tea genome and tea quality.</title>
        <authorList>
            <person name="Wei C."/>
            <person name="Yang H."/>
            <person name="Wang S."/>
            <person name="Zhao J."/>
            <person name="Liu C."/>
            <person name="Gao L."/>
            <person name="Xia E."/>
            <person name="Lu Y."/>
            <person name="Tai Y."/>
            <person name="She G."/>
            <person name="Sun J."/>
            <person name="Cao H."/>
            <person name="Tong W."/>
            <person name="Gao Q."/>
            <person name="Li Y."/>
            <person name="Deng W."/>
            <person name="Jiang X."/>
            <person name="Wang W."/>
            <person name="Chen Q."/>
            <person name="Zhang S."/>
            <person name="Li H."/>
            <person name="Wu J."/>
            <person name="Wang P."/>
            <person name="Li P."/>
            <person name="Shi C."/>
            <person name="Zheng F."/>
            <person name="Jian J."/>
            <person name="Huang B."/>
            <person name="Shan D."/>
            <person name="Shi M."/>
            <person name="Fang C."/>
            <person name="Yue Y."/>
            <person name="Li F."/>
            <person name="Li D."/>
            <person name="Wei S."/>
            <person name="Han B."/>
            <person name="Jiang C."/>
            <person name="Yin Y."/>
            <person name="Xia T."/>
            <person name="Zhang Z."/>
            <person name="Bennetzen J.L."/>
            <person name="Zhao S."/>
            <person name="Wan X."/>
        </authorList>
    </citation>
    <scope>NUCLEOTIDE SEQUENCE [LARGE SCALE GENOMIC DNA]</scope>
    <source>
        <strain evidence="16">cv. Shuchazao</strain>
        <tissue evidence="15">Leaf</tissue>
    </source>
</reference>
<evidence type="ECO:0000256" key="7">
    <source>
        <dbReference type="ARBA" id="ARBA00023125"/>
    </source>
</evidence>
<dbReference type="InterPro" id="IPR011006">
    <property type="entry name" value="CheY-like_superfamily"/>
</dbReference>
<evidence type="ECO:0000256" key="8">
    <source>
        <dbReference type="ARBA" id="ARBA00023159"/>
    </source>
</evidence>
<gene>
    <name evidence="15" type="ORF">TEA_009826</name>
</gene>
<proteinExistence type="inferred from homology"/>
<feature type="region of interest" description="Disordered" evidence="12">
    <location>
        <begin position="1"/>
        <end position="34"/>
    </location>
</feature>
<dbReference type="SMART" id="SM00448">
    <property type="entry name" value="REC"/>
    <property type="match status" value="1"/>
</dbReference>
<evidence type="ECO:0000259" key="14">
    <source>
        <dbReference type="PROSITE" id="PS51294"/>
    </source>
</evidence>
<comment type="caution">
    <text evidence="15">The sequence shown here is derived from an EMBL/GenBank/DDBJ whole genome shotgun (WGS) entry which is preliminary data.</text>
</comment>
<dbReference type="Pfam" id="PF00249">
    <property type="entry name" value="Myb_DNA-binding"/>
    <property type="match status" value="1"/>
</dbReference>
<feature type="domain" description="Response regulatory" evidence="13">
    <location>
        <begin position="161"/>
        <end position="276"/>
    </location>
</feature>
<dbReference type="InterPro" id="IPR001005">
    <property type="entry name" value="SANT/Myb"/>
</dbReference>
<keyword evidence="8" id="KW-0010">Activator</keyword>
<evidence type="ECO:0000256" key="6">
    <source>
        <dbReference type="ARBA" id="ARBA00023015"/>
    </source>
</evidence>
<keyword evidence="3 11" id="KW-0597">Phosphoprotein</keyword>
<evidence type="ECO:0000256" key="11">
    <source>
        <dbReference type="PROSITE-ProRule" id="PRU00169"/>
    </source>
</evidence>
<dbReference type="Gene3D" id="1.10.10.60">
    <property type="entry name" value="Homeodomain-like"/>
    <property type="match status" value="1"/>
</dbReference>
<dbReference type="Gene3D" id="3.40.50.2300">
    <property type="match status" value="1"/>
</dbReference>
<dbReference type="FunFam" id="3.40.50.2300:FF:000408">
    <property type="entry name" value="Two-component response regulator"/>
    <property type="match status" value="1"/>
</dbReference>
<dbReference type="GO" id="GO:0005634">
    <property type="term" value="C:nucleus"/>
    <property type="evidence" value="ECO:0007669"/>
    <property type="project" value="UniProtKB-SubCell"/>
</dbReference>
<evidence type="ECO:0000313" key="16">
    <source>
        <dbReference type="Proteomes" id="UP000306102"/>
    </source>
</evidence>
<feature type="region of interest" description="Disordered" evidence="12">
    <location>
        <begin position="525"/>
        <end position="548"/>
    </location>
</feature>
<dbReference type="SUPFAM" id="SSF52172">
    <property type="entry name" value="CheY-like"/>
    <property type="match status" value="1"/>
</dbReference>
<evidence type="ECO:0000256" key="1">
    <source>
        <dbReference type="ARBA" id="ARBA00004123"/>
    </source>
</evidence>
<dbReference type="AlphaFoldDB" id="A0A4S4DGR1"/>
<keyword evidence="4" id="KW-0932">Cytokinin signaling pathway</keyword>
<feature type="domain" description="HTH myb-type" evidence="14">
    <location>
        <begin position="343"/>
        <end position="402"/>
    </location>
</feature>
<evidence type="ECO:0000256" key="5">
    <source>
        <dbReference type="ARBA" id="ARBA00023012"/>
    </source>
</evidence>
<keyword evidence="9" id="KW-0804">Transcription</keyword>
<feature type="compositionally biased region" description="Low complexity" evidence="12">
    <location>
        <begin position="527"/>
        <end position="541"/>
    </location>
</feature>
<evidence type="ECO:0000256" key="3">
    <source>
        <dbReference type="ARBA" id="ARBA00022553"/>
    </source>
</evidence>
<dbReference type="NCBIfam" id="TIGR01557">
    <property type="entry name" value="myb_SHAQKYF"/>
    <property type="match status" value="1"/>
</dbReference>
<dbReference type="Pfam" id="PF00072">
    <property type="entry name" value="Response_reg"/>
    <property type="match status" value="1"/>
</dbReference>
<dbReference type="STRING" id="542762.A0A4S4DGR1"/>
<name>A0A4S4DGR1_CAMSN</name>
<evidence type="ECO:0000256" key="10">
    <source>
        <dbReference type="ARBA" id="ARBA00023242"/>
    </source>
</evidence>
<dbReference type="SUPFAM" id="SSF46689">
    <property type="entry name" value="Homeodomain-like"/>
    <property type="match status" value="1"/>
</dbReference>
<protein>
    <recommendedName>
        <fullName evidence="17">Two-component response regulator</fullName>
    </recommendedName>
</protein>
<evidence type="ECO:0000256" key="9">
    <source>
        <dbReference type="ARBA" id="ARBA00023163"/>
    </source>
</evidence>
<dbReference type="Proteomes" id="UP000306102">
    <property type="component" value="Unassembled WGS sequence"/>
</dbReference>
<dbReference type="PANTHER" id="PTHR43874">
    <property type="entry name" value="TWO-COMPONENT RESPONSE REGULATOR"/>
    <property type="match status" value="1"/>
</dbReference>
<feature type="compositionally biased region" description="Basic and acidic residues" evidence="12">
    <location>
        <begin position="283"/>
        <end position="303"/>
    </location>
</feature>
<keyword evidence="5" id="KW-0902">Two-component regulatory system</keyword>
<evidence type="ECO:0000256" key="2">
    <source>
        <dbReference type="ARBA" id="ARBA00006015"/>
    </source>
</evidence>
<keyword evidence="6" id="KW-0805">Transcription regulation</keyword>
<keyword evidence="10" id="KW-0539">Nucleus</keyword>
<evidence type="ECO:0000256" key="12">
    <source>
        <dbReference type="SAM" id="MobiDB-lite"/>
    </source>
</evidence>
<dbReference type="EMBL" id="SDRB02011528">
    <property type="protein sequence ID" value="THG01026.1"/>
    <property type="molecule type" value="Genomic_DNA"/>
</dbReference>
<dbReference type="InterPro" id="IPR006447">
    <property type="entry name" value="Myb_dom_plants"/>
</dbReference>
<evidence type="ECO:0000313" key="15">
    <source>
        <dbReference type="EMBL" id="THG01026.1"/>
    </source>
</evidence>
<dbReference type="InterPro" id="IPR001789">
    <property type="entry name" value="Sig_transdc_resp-reg_receiver"/>
</dbReference>
<dbReference type="PROSITE" id="PS50110">
    <property type="entry name" value="RESPONSE_REGULATORY"/>
    <property type="match status" value="1"/>
</dbReference>
<dbReference type="InterPro" id="IPR045279">
    <property type="entry name" value="ARR-like"/>
</dbReference>
<comment type="subcellular location">
    <subcellularLocation>
        <location evidence="1">Nucleus</location>
    </subcellularLocation>
</comment>
<accession>A0A4S4DGR1</accession>
<keyword evidence="7" id="KW-0238">DNA-binding</keyword>
<organism evidence="15 16">
    <name type="scientific">Camellia sinensis var. sinensis</name>
    <name type="common">China tea</name>
    <dbReference type="NCBI Taxonomy" id="542762"/>
    <lineage>
        <taxon>Eukaryota</taxon>
        <taxon>Viridiplantae</taxon>
        <taxon>Streptophyta</taxon>
        <taxon>Embryophyta</taxon>
        <taxon>Tracheophyta</taxon>
        <taxon>Spermatophyta</taxon>
        <taxon>Magnoliopsida</taxon>
        <taxon>eudicotyledons</taxon>
        <taxon>Gunneridae</taxon>
        <taxon>Pentapetalae</taxon>
        <taxon>asterids</taxon>
        <taxon>Ericales</taxon>
        <taxon>Theaceae</taxon>
        <taxon>Camellia</taxon>
    </lineage>
</organism>
<dbReference type="FunFam" id="1.10.10.60:FF:000007">
    <property type="entry name" value="Two-component response regulator"/>
    <property type="match status" value="1"/>
</dbReference>
<dbReference type="CDD" id="cd17584">
    <property type="entry name" value="REC_typeB_ARR-like"/>
    <property type="match status" value="1"/>
</dbReference>
<evidence type="ECO:0008006" key="17">
    <source>
        <dbReference type="Google" id="ProtNLM"/>
    </source>
</evidence>